<dbReference type="PANTHER" id="PTHR43795:SF1">
    <property type="entry name" value="INACTIVE 1-AMINOCYCLOPROPANE-1-CARBOXYLATE SYNTHASE-LIKE PROTEIN 2-RELATED"/>
    <property type="match status" value="1"/>
</dbReference>
<protein>
    <submittedName>
        <fullName evidence="3">1-aminocyclopropane-1-carboxylate synthase-like protein 2</fullName>
    </submittedName>
</protein>
<gene>
    <name evidence="3" type="ORF">MDA_GLEAN10002051</name>
</gene>
<evidence type="ECO:0000256" key="2">
    <source>
        <dbReference type="SAM" id="MobiDB-lite"/>
    </source>
</evidence>
<feature type="region of interest" description="Disordered" evidence="2">
    <location>
        <begin position="103"/>
        <end position="140"/>
    </location>
</feature>
<dbReference type="InterPro" id="IPR015424">
    <property type="entry name" value="PyrdxlP-dep_Trfase"/>
</dbReference>
<feature type="compositionally biased region" description="Low complexity" evidence="2">
    <location>
        <begin position="110"/>
        <end position="133"/>
    </location>
</feature>
<dbReference type="InterPro" id="IPR050478">
    <property type="entry name" value="Ethylene_sulfur-biosynth"/>
</dbReference>
<proteinExistence type="predicted"/>
<dbReference type="InterPro" id="IPR015422">
    <property type="entry name" value="PyrdxlP-dep_Trfase_small"/>
</dbReference>
<dbReference type="EMBL" id="KB110085">
    <property type="protein sequence ID" value="ELK27616.1"/>
    <property type="molecule type" value="Genomic_DNA"/>
</dbReference>
<accession>L5LNF8</accession>
<keyword evidence="1" id="KW-0663">Pyridoxal phosphate</keyword>
<dbReference type="SUPFAM" id="SSF53383">
    <property type="entry name" value="PLP-dependent transferases"/>
    <property type="match status" value="1"/>
</dbReference>
<evidence type="ECO:0000256" key="1">
    <source>
        <dbReference type="ARBA" id="ARBA00022898"/>
    </source>
</evidence>
<keyword evidence="4" id="KW-1185">Reference proteome</keyword>
<dbReference type="Gene3D" id="3.90.1150.10">
    <property type="entry name" value="Aspartate Aminotransferase, domain 1"/>
    <property type="match status" value="1"/>
</dbReference>
<dbReference type="AlphaFoldDB" id="L5LNF8"/>
<dbReference type="GO" id="GO:0008483">
    <property type="term" value="F:transaminase activity"/>
    <property type="evidence" value="ECO:0007669"/>
    <property type="project" value="TreeGrafter"/>
</dbReference>
<dbReference type="PANTHER" id="PTHR43795">
    <property type="entry name" value="BIFUNCTIONAL ASPARTATE AMINOTRANSFERASE AND GLUTAMATE/ASPARTATE-PREPHENATE AMINOTRANSFERASE-RELATED"/>
    <property type="match status" value="1"/>
</dbReference>
<evidence type="ECO:0000313" key="4">
    <source>
        <dbReference type="Proteomes" id="UP000010556"/>
    </source>
</evidence>
<organism evidence="3 4">
    <name type="scientific">Myotis davidii</name>
    <name type="common">David's myotis</name>
    <dbReference type="NCBI Taxonomy" id="225400"/>
    <lineage>
        <taxon>Eukaryota</taxon>
        <taxon>Metazoa</taxon>
        <taxon>Chordata</taxon>
        <taxon>Craniata</taxon>
        <taxon>Vertebrata</taxon>
        <taxon>Euteleostomi</taxon>
        <taxon>Mammalia</taxon>
        <taxon>Eutheria</taxon>
        <taxon>Laurasiatheria</taxon>
        <taxon>Chiroptera</taxon>
        <taxon>Yangochiroptera</taxon>
        <taxon>Vespertilionidae</taxon>
        <taxon>Myotis</taxon>
    </lineage>
</organism>
<dbReference type="Proteomes" id="UP000010556">
    <property type="component" value="Unassembled WGS sequence"/>
</dbReference>
<reference evidence="4" key="1">
    <citation type="journal article" date="2013" name="Science">
        <title>Comparative analysis of bat genomes provides insight into the evolution of flight and immunity.</title>
        <authorList>
            <person name="Zhang G."/>
            <person name="Cowled C."/>
            <person name="Shi Z."/>
            <person name="Huang Z."/>
            <person name="Bishop-Lilly K.A."/>
            <person name="Fang X."/>
            <person name="Wynne J.W."/>
            <person name="Xiong Z."/>
            <person name="Baker M.L."/>
            <person name="Zhao W."/>
            <person name="Tachedjian M."/>
            <person name="Zhu Y."/>
            <person name="Zhou P."/>
            <person name="Jiang X."/>
            <person name="Ng J."/>
            <person name="Yang L."/>
            <person name="Wu L."/>
            <person name="Xiao J."/>
            <person name="Feng Y."/>
            <person name="Chen Y."/>
            <person name="Sun X."/>
            <person name="Zhang Y."/>
            <person name="Marsh G.A."/>
            <person name="Crameri G."/>
            <person name="Broder C.C."/>
            <person name="Frey K.G."/>
            <person name="Wang L.F."/>
            <person name="Wang J."/>
        </authorList>
    </citation>
    <scope>NUCLEOTIDE SEQUENCE [LARGE SCALE GENOMIC DNA]</scope>
</reference>
<dbReference type="GO" id="GO:0006520">
    <property type="term" value="P:amino acid metabolic process"/>
    <property type="evidence" value="ECO:0007669"/>
    <property type="project" value="TreeGrafter"/>
</dbReference>
<sequence>MQVAHRYITNKLKTMKVHFLSRGSGLYIWVNLKEYLDPCTFEEEQLLYRRFLENNLLLAPSWCKETGWFRLTFTNKSFCLKVAMPRFSEALTDKKQNWIEKQPEDALVESVSSPSTRRSSSSSSPSFRSSSFVNVDTSHF</sequence>
<evidence type="ECO:0000313" key="3">
    <source>
        <dbReference type="EMBL" id="ELK27616.1"/>
    </source>
</evidence>
<name>L5LNF8_MYODS</name>